<evidence type="ECO:0000313" key="1">
    <source>
        <dbReference type="EMBL" id="GME74247.1"/>
    </source>
</evidence>
<dbReference type="EMBL" id="BSXS01000874">
    <property type="protein sequence ID" value="GME74247.1"/>
    <property type="molecule type" value="Genomic_DNA"/>
</dbReference>
<gene>
    <name evidence="1" type="ORF">Amon02_000170300</name>
</gene>
<proteinExistence type="predicted"/>
<name>A0ACB5SVR2_AMBMO</name>
<organism evidence="1 2">
    <name type="scientific">Ambrosiozyma monospora</name>
    <name type="common">Yeast</name>
    <name type="synonym">Endomycopsis monosporus</name>
    <dbReference type="NCBI Taxonomy" id="43982"/>
    <lineage>
        <taxon>Eukaryota</taxon>
        <taxon>Fungi</taxon>
        <taxon>Dikarya</taxon>
        <taxon>Ascomycota</taxon>
        <taxon>Saccharomycotina</taxon>
        <taxon>Pichiomycetes</taxon>
        <taxon>Pichiales</taxon>
        <taxon>Pichiaceae</taxon>
        <taxon>Ambrosiozyma</taxon>
    </lineage>
</organism>
<reference evidence="1" key="1">
    <citation type="submission" date="2023-04" db="EMBL/GenBank/DDBJ databases">
        <title>Ambrosiozyma monospora NBRC 10751.</title>
        <authorList>
            <person name="Ichikawa N."/>
            <person name="Sato H."/>
            <person name="Tonouchi N."/>
        </authorList>
    </citation>
    <scope>NUCLEOTIDE SEQUENCE</scope>
    <source>
        <strain evidence="1">NBRC 10751</strain>
    </source>
</reference>
<accession>A0ACB5SVR2</accession>
<sequence>MNHFYLGRWLPDIIQKVLFPLENTEAMQNKKLTAKQMPTINECRLCQRFQGTLVWNRNGEWFCIYADADVDVNEEDALGKRYFTKFEDFRKWKKKYTEDYYKLEDRTLTIEDEEEFKQVEDQLRKMRRLKNGYKMDSKNVITING</sequence>
<protein>
    <submittedName>
        <fullName evidence="1">Unnamed protein product</fullName>
    </submittedName>
</protein>
<comment type="caution">
    <text evidence="1">The sequence shown here is derived from an EMBL/GenBank/DDBJ whole genome shotgun (WGS) entry which is preliminary data.</text>
</comment>
<keyword evidence="2" id="KW-1185">Reference proteome</keyword>
<evidence type="ECO:0000313" key="2">
    <source>
        <dbReference type="Proteomes" id="UP001165064"/>
    </source>
</evidence>
<dbReference type="Proteomes" id="UP001165064">
    <property type="component" value="Unassembled WGS sequence"/>
</dbReference>